<evidence type="ECO:0000259" key="10">
    <source>
        <dbReference type="PROSITE" id="PS50878"/>
    </source>
</evidence>
<comment type="similarity">
    <text evidence="8">Belongs to the bacterial reverse transcriptase family.</text>
</comment>
<evidence type="ECO:0000256" key="8">
    <source>
        <dbReference type="ARBA" id="ARBA00034120"/>
    </source>
</evidence>
<keyword evidence="4" id="KW-0479">Metal-binding</keyword>
<dbReference type="RefSeq" id="WP_184216548.1">
    <property type="nucleotide sequence ID" value="NZ_JACHIP010000003.1"/>
</dbReference>
<dbReference type="GO" id="GO:0003723">
    <property type="term" value="F:RNA binding"/>
    <property type="evidence" value="ECO:0007669"/>
    <property type="project" value="InterPro"/>
</dbReference>
<proteinExistence type="inferred from homology"/>
<accession>A0A7W7ZCY8</accession>
<dbReference type="PROSITE" id="PS50878">
    <property type="entry name" value="RT_POL"/>
    <property type="match status" value="1"/>
</dbReference>
<protein>
    <recommendedName>
        <fullName evidence="1">RNA-directed DNA polymerase</fullName>
        <ecNumber evidence="1">2.7.7.49</ecNumber>
    </recommendedName>
</protein>
<keyword evidence="7" id="KW-0051">Antiviral defense</keyword>
<dbReference type="InterPro" id="IPR000123">
    <property type="entry name" value="Reverse_transcriptase_msDNA"/>
</dbReference>
<dbReference type="SUPFAM" id="SSF56672">
    <property type="entry name" value="DNA/RNA polymerases"/>
    <property type="match status" value="1"/>
</dbReference>
<dbReference type="InterPro" id="IPR000477">
    <property type="entry name" value="RT_dom"/>
</dbReference>
<evidence type="ECO:0000256" key="7">
    <source>
        <dbReference type="ARBA" id="ARBA00023118"/>
    </source>
</evidence>
<dbReference type="PRINTS" id="PR00866">
    <property type="entry name" value="RNADNAPOLMS"/>
</dbReference>
<evidence type="ECO:0000256" key="1">
    <source>
        <dbReference type="ARBA" id="ARBA00012493"/>
    </source>
</evidence>
<dbReference type="GO" id="GO:0003964">
    <property type="term" value="F:RNA-directed DNA polymerase activity"/>
    <property type="evidence" value="ECO:0007669"/>
    <property type="project" value="UniProtKB-KW"/>
</dbReference>
<dbReference type="Pfam" id="PF00078">
    <property type="entry name" value="RVT_1"/>
    <property type="match status" value="1"/>
</dbReference>
<dbReference type="AlphaFoldDB" id="A0A7W7ZCY8"/>
<evidence type="ECO:0000256" key="6">
    <source>
        <dbReference type="ARBA" id="ARBA00022918"/>
    </source>
</evidence>
<evidence type="ECO:0000313" key="12">
    <source>
        <dbReference type="Proteomes" id="UP000540989"/>
    </source>
</evidence>
<dbReference type="InterPro" id="IPR043502">
    <property type="entry name" value="DNA/RNA_pol_sf"/>
</dbReference>
<dbReference type="EMBL" id="JACHIP010000003">
    <property type="protein sequence ID" value="MBB5057548.1"/>
    <property type="molecule type" value="Genomic_DNA"/>
</dbReference>
<evidence type="ECO:0000256" key="5">
    <source>
        <dbReference type="ARBA" id="ARBA00022842"/>
    </source>
</evidence>
<comment type="caution">
    <text evidence="11">The sequence shown here is derived from an EMBL/GenBank/DDBJ whole genome shotgun (WGS) entry which is preliminary data.</text>
</comment>
<evidence type="ECO:0000256" key="2">
    <source>
        <dbReference type="ARBA" id="ARBA00022679"/>
    </source>
</evidence>
<feature type="domain" description="Reverse transcriptase" evidence="10">
    <location>
        <begin position="14"/>
        <end position="235"/>
    </location>
</feature>
<dbReference type="NCBIfam" id="NF038233">
    <property type="entry name" value="retron_St85_RT"/>
    <property type="match status" value="1"/>
</dbReference>
<gene>
    <name evidence="11" type="ORF">HDF16_002254</name>
</gene>
<dbReference type="GO" id="GO:0051607">
    <property type="term" value="P:defense response to virus"/>
    <property type="evidence" value="ECO:0007669"/>
    <property type="project" value="UniProtKB-KW"/>
</dbReference>
<keyword evidence="5" id="KW-0460">Magnesium</keyword>
<dbReference type="InterPro" id="IPR051083">
    <property type="entry name" value="GrpII_Intron_Splice-Mob/Def"/>
</dbReference>
<dbReference type="PANTHER" id="PTHR34047">
    <property type="entry name" value="NUCLEAR INTRON MATURASE 1, MITOCHONDRIAL-RELATED"/>
    <property type="match status" value="1"/>
</dbReference>
<evidence type="ECO:0000256" key="4">
    <source>
        <dbReference type="ARBA" id="ARBA00022723"/>
    </source>
</evidence>
<evidence type="ECO:0000256" key="9">
    <source>
        <dbReference type="ARBA" id="ARBA00048173"/>
    </source>
</evidence>
<evidence type="ECO:0000256" key="3">
    <source>
        <dbReference type="ARBA" id="ARBA00022695"/>
    </source>
</evidence>
<sequence length="303" mass="33884">MIIEKMSAELSLPLKYVDFLALTASHQYKQYTIPKRTGGERIILHPSRKLKALQRWLLSNVIAVWPVHPAAMAYRPGVSIFDNANIHVQSQYLLRMDMTNFFPSIEVRDLVAFMAKRPTLFQDWTDRDKSYFARLVFRHGKLTVGAPTSPALSNALCFELDSALAGITSAQGVAYSRYADDLFFSANKKQVLISIEAEAKAVLGEIKIPANLSLNQAKTKHSSKRGARRVTGIVLGSDGKAYVSRDTKRTIRTLVHQLDTLKDEERIRLAGLISYVSGFEPAFLNNLILKYGADKVSSAKQHT</sequence>
<keyword evidence="3 11" id="KW-0548">Nucleotidyltransferase</keyword>
<keyword evidence="12" id="KW-1185">Reference proteome</keyword>
<reference evidence="11 12" key="1">
    <citation type="submission" date="2020-08" db="EMBL/GenBank/DDBJ databases">
        <title>Genomic Encyclopedia of Type Strains, Phase IV (KMG-V): Genome sequencing to study the core and pangenomes of soil and plant-associated prokaryotes.</title>
        <authorList>
            <person name="Whitman W."/>
        </authorList>
    </citation>
    <scope>NUCLEOTIDE SEQUENCE [LARGE SCALE GENOMIC DNA]</scope>
    <source>
        <strain evidence="11 12">M8UP14</strain>
    </source>
</reference>
<name>A0A7W7ZCY8_9BACT</name>
<dbReference type="EC" id="2.7.7.49" evidence="1"/>
<dbReference type="PANTHER" id="PTHR34047:SF7">
    <property type="entry name" value="RNA-DIRECTED DNA POLYMERASE"/>
    <property type="match status" value="1"/>
</dbReference>
<dbReference type="GO" id="GO:0046872">
    <property type="term" value="F:metal ion binding"/>
    <property type="evidence" value="ECO:0007669"/>
    <property type="project" value="UniProtKB-KW"/>
</dbReference>
<organism evidence="11 12">
    <name type="scientific">Granulicella aggregans</name>
    <dbReference type="NCBI Taxonomy" id="474949"/>
    <lineage>
        <taxon>Bacteria</taxon>
        <taxon>Pseudomonadati</taxon>
        <taxon>Acidobacteriota</taxon>
        <taxon>Terriglobia</taxon>
        <taxon>Terriglobales</taxon>
        <taxon>Acidobacteriaceae</taxon>
        <taxon>Granulicella</taxon>
    </lineage>
</organism>
<keyword evidence="2 11" id="KW-0808">Transferase</keyword>
<dbReference type="Proteomes" id="UP000540989">
    <property type="component" value="Unassembled WGS sequence"/>
</dbReference>
<evidence type="ECO:0000313" key="11">
    <source>
        <dbReference type="EMBL" id="MBB5057548.1"/>
    </source>
</evidence>
<keyword evidence="6 11" id="KW-0695">RNA-directed DNA polymerase</keyword>
<comment type="catalytic activity">
    <reaction evidence="9">
        <text>DNA(n) + a 2'-deoxyribonucleoside 5'-triphosphate = DNA(n+1) + diphosphate</text>
        <dbReference type="Rhea" id="RHEA:22508"/>
        <dbReference type="Rhea" id="RHEA-COMP:17339"/>
        <dbReference type="Rhea" id="RHEA-COMP:17340"/>
        <dbReference type="ChEBI" id="CHEBI:33019"/>
        <dbReference type="ChEBI" id="CHEBI:61560"/>
        <dbReference type="ChEBI" id="CHEBI:173112"/>
        <dbReference type="EC" id="2.7.7.49"/>
    </reaction>
</comment>
<dbReference type="CDD" id="cd03487">
    <property type="entry name" value="RT_Bac_retron_II"/>
    <property type="match status" value="1"/>
</dbReference>